<evidence type="ECO:0000259" key="2">
    <source>
        <dbReference type="Pfam" id="PF17891"/>
    </source>
</evidence>
<dbReference type="InterPro" id="IPR041227">
    <property type="entry name" value="FluMu_N"/>
</dbReference>
<dbReference type="Pfam" id="PF17891">
    <property type="entry name" value="FluMu_N"/>
    <property type="match status" value="1"/>
</dbReference>
<keyword evidence="4" id="KW-1185">Reference proteome</keyword>
<evidence type="ECO:0000313" key="3">
    <source>
        <dbReference type="EMBL" id="SEO98390.1"/>
    </source>
</evidence>
<organism evidence="3 4">
    <name type="scientific">Propionispora vibrioides</name>
    <dbReference type="NCBI Taxonomy" id="112903"/>
    <lineage>
        <taxon>Bacteria</taxon>
        <taxon>Bacillati</taxon>
        <taxon>Bacillota</taxon>
        <taxon>Negativicutes</taxon>
        <taxon>Selenomonadales</taxon>
        <taxon>Sporomusaceae</taxon>
        <taxon>Propionispora</taxon>
    </lineage>
</organism>
<gene>
    <name evidence="3" type="ORF">SAMN04490178_10837</name>
</gene>
<dbReference type="RefSeq" id="WP_091745680.1">
    <property type="nucleotide sequence ID" value="NZ_FODY01000008.1"/>
</dbReference>
<dbReference type="STRING" id="112903.SAMN04490178_10837"/>
<dbReference type="OrthoDB" id="3035975at2"/>
<evidence type="ECO:0000313" key="4">
    <source>
        <dbReference type="Proteomes" id="UP000198847"/>
    </source>
</evidence>
<name>A0A1H8U538_9FIRM</name>
<protein>
    <recommendedName>
        <fullName evidence="2">Mu-like prophage FluMu N-terminal domain-containing protein</fullName>
    </recommendedName>
</protein>
<sequence>MAILIASKRDGFRRAGIEHPSTPTLYADDRFTPEQLTALEKEPMLIVHHVADKPEGVKAAEAPPPEEAKTEKPKDAKKDKAAKAEAAHKEETPAKDEAPAGDA</sequence>
<proteinExistence type="predicted"/>
<dbReference type="EMBL" id="FODY01000008">
    <property type="protein sequence ID" value="SEO98390.1"/>
    <property type="molecule type" value="Genomic_DNA"/>
</dbReference>
<evidence type="ECO:0000256" key="1">
    <source>
        <dbReference type="SAM" id="MobiDB-lite"/>
    </source>
</evidence>
<dbReference type="SUPFAM" id="SSF160059">
    <property type="entry name" value="PriA/YqbF domain"/>
    <property type="match status" value="1"/>
</dbReference>
<feature type="compositionally biased region" description="Basic and acidic residues" evidence="1">
    <location>
        <begin position="7"/>
        <end position="17"/>
    </location>
</feature>
<dbReference type="Gene3D" id="3.40.5.80">
    <property type="match status" value="1"/>
</dbReference>
<dbReference type="Proteomes" id="UP000198847">
    <property type="component" value="Unassembled WGS sequence"/>
</dbReference>
<feature type="domain" description="Mu-like prophage FluMu N-terminal" evidence="2">
    <location>
        <begin position="3"/>
        <end position="51"/>
    </location>
</feature>
<dbReference type="AlphaFoldDB" id="A0A1H8U538"/>
<reference evidence="3 4" key="1">
    <citation type="submission" date="2016-10" db="EMBL/GenBank/DDBJ databases">
        <authorList>
            <person name="de Groot N.N."/>
        </authorList>
    </citation>
    <scope>NUCLEOTIDE SEQUENCE [LARGE SCALE GENOMIC DNA]</scope>
    <source>
        <strain evidence="3 4">DSM 13305</strain>
    </source>
</reference>
<feature type="region of interest" description="Disordered" evidence="1">
    <location>
        <begin position="1"/>
        <end position="29"/>
    </location>
</feature>
<feature type="compositionally biased region" description="Basic and acidic residues" evidence="1">
    <location>
        <begin position="66"/>
        <end position="103"/>
    </location>
</feature>
<feature type="region of interest" description="Disordered" evidence="1">
    <location>
        <begin position="50"/>
        <end position="103"/>
    </location>
</feature>
<accession>A0A1H8U538</accession>